<proteinExistence type="predicted"/>
<dbReference type="InterPro" id="IPR018712">
    <property type="entry name" value="Tle1-like_cat"/>
</dbReference>
<keyword evidence="4" id="KW-1185">Reference proteome</keyword>
<dbReference type="PANTHER" id="PTHR33840">
    <property type="match status" value="1"/>
</dbReference>
<feature type="domain" description="T6SS Phospholipase effector Tle1-like catalytic" evidence="2">
    <location>
        <begin position="80"/>
        <end position="250"/>
    </location>
</feature>
<feature type="domain" description="T6SS Phospholipase effector Tle1-like catalytic" evidence="2">
    <location>
        <begin position="260"/>
        <end position="379"/>
    </location>
</feature>
<dbReference type="Pfam" id="PF09994">
    <property type="entry name" value="T6SS_Tle1-like_cat"/>
    <property type="match status" value="2"/>
</dbReference>
<dbReference type="RefSeq" id="WP_144308612.1">
    <property type="nucleotide sequence ID" value="NZ_VMNK01000003.1"/>
</dbReference>
<feature type="region of interest" description="Disordered" evidence="1">
    <location>
        <begin position="1"/>
        <end position="42"/>
    </location>
</feature>
<comment type="caution">
    <text evidence="3">The sequence shown here is derived from an EMBL/GenBank/DDBJ whole genome shotgun (WGS) entry which is preliminary data.</text>
</comment>
<dbReference type="Proteomes" id="UP000319502">
    <property type="component" value="Unassembled WGS sequence"/>
</dbReference>
<feature type="compositionally biased region" description="Basic and acidic residues" evidence="1">
    <location>
        <begin position="486"/>
        <end position="498"/>
    </location>
</feature>
<reference evidence="3 4" key="1">
    <citation type="submission" date="2019-07" db="EMBL/GenBank/DDBJ databases">
        <title>The pathways for chlorine oxyanion respiration interact through the shared metabolite chlorate.</title>
        <authorList>
            <person name="Barnum T.P."/>
            <person name="Cheng Y."/>
            <person name="Hill K.A."/>
            <person name="Lucas L.N."/>
            <person name="Carlson H.K."/>
            <person name="Coates J.D."/>
        </authorList>
    </citation>
    <scope>NUCLEOTIDE SEQUENCE [LARGE SCALE GENOMIC DNA]</scope>
    <source>
        <strain evidence="3 4">SFB-3</strain>
    </source>
</reference>
<feature type="compositionally biased region" description="Basic residues" evidence="1">
    <location>
        <begin position="13"/>
        <end position="24"/>
    </location>
</feature>
<evidence type="ECO:0000313" key="3">
    <source>
        <dbReference type="EMBL" id="TVO59110.1"/>
    </source>
</evidence>
<sequence>MARRPSVKTPLQTRRHRPAPIHRRRNEEVHGAMSATTPPTNLPGLRALSAREQAQRVAAYGCIADTKKPSCRQTIWVGMFFDGTNNNKHRDQELIPNPNARSHSNVVVLHDAFRDERKEGYYAYYVPGVGTAFPEIGETTESSNGKSMATGGEARLYWAMIQLYNAVNWAIHGRNLIAAGEAKTSIRNPDTLKNGWTLFSGKRRAFFEQAERRLRQSIAHQKPEITLINVSTFGFSRGAAQARAWANWVLECCKSEAGAYTFCGIPIRFQFMGLFDTVASVGLADSSPIGGDGLMDWADGSMAISPAIERCVHYVAAHEIRKSFPLSTARDGAAYPANCVEVVYPGAHSDVGGGYAPGEQGKAPGRRALLASQVPLVNMYLEARKSGVPLLDPTTLVTENKDEVVDDLKIDPTLATRFRDYTVWSAGSAAKVEDLLFKHMRLYWRWRLRVAPQFKKLTSYQRANAQDREDLTASEGDFQRDVARAMERKRRKDDMERRRTMHPIPGRQLPPATSTPVYQAAIDEAARTSEVPEPVHAFFDEHVHDSHASFYLAGPLGTYDRAEKLQLTKDKQRRGETLTAFEGRMLAEDARSPGSFPVMQDSDYEDLLDMEDKITELTVKRMTDTRRESDGHVRRRVVFDRS</sequence>
<protein>
    <submittedName>
        <fullName evidence="3">DUF2235 domain-containing protein</fullName>
    </submittedName>
</protein>
<evidence type="ECO:0000259" key="2">
    <source>
        <dbReference type="Pfam" id="PF09994"/>
    </source>
</evidence>
<dbReference type="OrthoDB" id="4378831at2"/>
<evidence type="ECO:0000256" key="1">
    <source>
        <dbReference type="SAM" id="MobiDB-lite"/>
    </source>
</evidence>
<gene>
    <name evidence="3" type="ORF">FHP91_05545</name>
</gene>
<feature type="region of interest" description="Disordered" evidence="1">
    <location>
        <begin position="486"/>
        <end position="513"/>
    </location>
</feature>
<accession>A0A557R1S7</accession>
<name>A0A557R1S7_9RHOO</name>
<organism evidence="3 4">
    <name type="scientific">Denitromonas halophila</name>
    <dbReference type="NCBI Taxonomy" id="1629404"/>
    <lineage>
        <taxon>Bacteria</taxon>
        <taxon>Pseudomonadati</taxon>
        <taxon>Pseudomonadota</taxon>
        <taxon>Betaproteobacteria</taxon>
        <taxon>Rhodocyclales</taxon>
        <taxon>Zoogloeaceae</taxon>
        <taxon>Denitromonas</taxon>
    </lineage>
</organism>
<evidence type="ECO:0000313" key="4">
    <source>
        <dbReference type="Proteomes" id="UP000319502"/>
    </source>
</evidence>
<dbReference type="AlphaFoldDB" id="A0A557R1S7"/>
<dbReference type="EMBL" id="VMNK01000003">
    <property type="protein sequence ID" value="TVO59110.1"/>
    <property type="molecule type" value="Genomic_DNA"/>
</dbReference>
<dbReference type="PANTHER" id="PTHR33840:SF1">
    <property type="entry name" value="TLE1 PHOSPHOLIPASE DOMAIN-CONTAINING PROTEIN"/>
    <property type="match status" value="1"/>
</dbReference>